<dbReference type="SUPFAM" id="SSF51445">
    <property type="entry name" value="(Trans)glycosidases"/>
    <property type="match status" value="1"/>
</dbReference>
<sequence>MVRKRTRKSKKPRSTSSSATNAADDTQQEKIANSAMLQTTKRRYTLIGAFSIPVILLVAFVTTQMLSDTTLARPFPTLAFITPWNTDGLTLALEQAQHLDYVAPVWYEYSNTKLHGTDDAAAHAEWILQAKASGLGVVPRFLLNVNTISAAKDILSIHSINSIVREVSKYNFDGVVVETPVTGIPVLADQIKRFTEKLSHTLGPTRPVFLVVPGHVNLATVAPLTEVDYFVLSAYDFTTSGKAGPLTPFSWVQTMAEDWSREYPRRMIVGVPFYARCGAEVVNTKDLEVDPDEALVVDGEKVGDRGDGVACYFQDAETLCMRSCAFRRMGVGVSVWELGQGYGALVEALACDCDKL</sequence>
<comment type="similarity">
    <text evidence="1">Belongs to the glycosyl hydrolase 18 family.</text>
</comment>
<name>A0A8J6B2L8_9EUKA</name>
<gene>
    <name evidence="4" type="ORF">J8273_5726</name>
</gene>
<protein>
    <submittedName>
        <fullName evidence="4">Chitinase domain-containing protein</fullName>
    </submittedName>
</protein>
<evidence type="ECO:0000256" key="3">
    <source>
        <dbReference type="SAM" id="Phobius"/>
    </source>
</evidence>
<feature type="compositionally biased region" description="Basic residues" evidence="2">
    <location>
        <begin position="1"/>
        <end position="13"/>
    </location>
</feature>
<dbReference type="Proteomes" id="UP000717585">
    <property type="component" value="Unassembled WGS sequence"/>
</dbReference>
<feature type="compositionally biased region" description="Low complexity" evidence="2">
    <location>
        <begin position="14"/>
        <end position="25"/>
    </location>
</feature>
<dbReference type="InterPro" id="IPR029070">
    <property type="entry name" value="Chitinase_insertion_sf"/>
</dbReference>
<dbReference type="AlphaFoldDB" id="A0A8J6B2L8"/>
<dbReference type="GO" id="GO:0070492">
    <property type="term" value="F:oligosaccharide binding"/>
    <property type="evidence" value="ECO:0007669"/>
    <property type="project" value="TreeGrafter"/>
</dbReference>
<keyword evidence="3" id="KW-0812">Transmembrane</keyword>
<dbReference type="PANTHER" id="PTHR46066">
    <property type="entry name" value="CHITINASE DOMAIN-CONTAINING PROTEIN 1 FAMILY MEMBER"/>
    <property type="match status" value="1"/>
</dbReference>
<accession>A0A8J6B2L8</accession>
<keyword evidence="5" id="KW-1185">Reference proteome</keyword>
<proteinExistence type="inferred from homology"/>
<evidence type="ECO:0000256" key="1">
    <source>
        <dbReference type="ARBA" id="ARBA00009336"/>
    </source>
</evidence>
<organism evidence="4 5">
    <name type="scientific">Carpediemonas membranifera</name>
    <dbReference type="NCBI Taxonomy" id="201153"/>
    <lineage>
        <taxon>Eukaryota</taxon>
        <taxon>Metamonada</taxon>
        <taxon>Carpediemonas-like organisms</taxon>
        <taxon>Carpediemonas</taxon>
    </lineage>
</organism>
<evidence type="ECO:0000256" key="2">
    <source>
        <dbReference type="SAM" id="MobiDB-lite"/>
    </source>
</evidence>
<feature type="transmembrane region" description="Helical" evidence="3">
    <location>
        <begin position="44"/>
        <end position="66"/>
    </location>
</feature>
<dbReference type="GO" id="GO:0012505">
    <property type="term" value="C:endomembrane system"/>
    <property type="evidence" value="ECO:0007669"/>
    <property type="project" value="TreeGrafter"/>
</dbReference>
<keyword evidence="3" id="KW-1133">Transmembrane helix</keyword>
<evidence type="ECO:0000313" key="4">
    <source>
        <dbReference type="EMBL" id="KAG9392914.1"/>
    </source>
</evidence>
<dbReference type="PANTHER" id="PTHR46066:SF2">
    <property type="entry name" value="CHITINASE DOMAIN-CONTAINING PROTEIN 1"/>
    <property type="match status" value="1"/>
</dbReference>
<dbReference type="OrthoDB" id="10254444at2759"/>
<dbReference type="EMBL" id="JAHDYR010000030">
    <property type="protein sequence ID" value="KAG9392914.1"/>
    <property type="molecule type" value="Genomic_DNA"/>
</dbReference>
<feature type="region of interest" description="Disordered" evidence="2">
    <location>
        <begin position="1"/>
        <end position="27"/>
    </location>
</feature>
<dbReference type="Gene3D" id="3.10.50.10">
    <property type="match status" value="1"/>
</dbReference>
<comment type="caution">
    <text evidence="4">The sequence shown here is derived from an EMBL/GenBank/DDBJ whole genome shotgun (WGS) entry which is preliminary data.</text>
</comment>
<dbReference type="InterPro" id="IPR017853">
    <property type="entry name" value="GH"/>
</dbReference>
<dbReference type="Gene3D" id="3.20.20.80">
    <property type="entry name" value="Glycosidases"/>
    <property type="match status" value="1"/>
</dbReference>
<keyword evidence="3" id="KW-0472">Membrane</keyword>
<evidence type="ECO:0000313" key="5">
    <source>
        <dbReference type="Proteomes" id="UP000717585"/>
    </source>
</evidence>
<reference evidence="4" key="1">
    <citation type="submission" date="2021-05" db="EMBL/GenBank/DDBJ databases">
        <title>A free-living protist that lacks canonical eukaryotic 1 DNA replication and segregation systems.</title>
        <authorList>
            <person name="Salas-Leiva D.E."/>
            <person name="Tromer E.C."/>
            <person name="Curtis B.A."/>
            <person name="Jerlstrom-Hultqvist J."/>
            <person name="Kolisko M."/>
            <person name="Yi Z."/>
            <person name="Salas-Leiva J.S."/>
            <person name="Gallot-Lavallee L."/>
            <person name="Kops G.J.P.L."/>
            <person name="Archibald J.M."/>
            <person name="Simpson A.G.B."/>
            <person name="Roger A.J."/>
        </authorList>
    </citation>
    <scope>NUCLEOTIDE SEQUENCE</scope>
    <source>
        <strain evidence="4">BICM</strain>
    </source>
</reference>